<comment type="caution">
    <text evidence="1">The sequence shown here is derived from an EMBL/GenBank/DDBJ whole genome shotgun (WGS) entry which is preliminary data.</text>
</comment>
<gene>
    <name evidence="1" type="ORF">OTI717_LOCUS42226</name>
</gene>
<evidence type="ECO:0000313" key="2">
    <source>
        <dbReference type="Proteomes" id="UP000663823"/>
    </source>
</evidence>
<dbReference type="AlphaFoldDB" id="A0A820I682"/>
<dbReference type="SUPFAM" id="SSF46689">
    <property type="entry name" value="Homeodomain-like"/>
    <property type="match status" value="1"/>
</dbReference>
<organism evidence="1 2">
    <name type="scientific">Rotaria sordida</name>
    <dbReference type="NCBI Taxonomy" id="392033"/>
    <lineage>
        <taxon>Eukaryota</taxon>
        <taxon>Metazoa</taxon>
        <taxon>Spiralia</taxon>
        <taxon>Gnathifera</taxon>
        <taxon>Rotifera</taxon>
        <taxon>Eurotatoria</taxon>
        <taxon>Bdelloidea</taxon>
        <taxon>Philodinida</taxon>
        <taxon>Philodinidae</taxon>
        <taxon>Rotaria</taxon>
    </lineage>
</organism>
<sequence length="80" mass="9491">MKCHKTTVKRWLNRWTQTKDLSNLQKKGRSRVTTSEEDQMIVELVQEDMDEGITSEDIQQELRRQGTNISRSTIQNRLLE</sequence>
<dbReference type="InterPro" id="IPR009057">
    <property type="entry name" value="Homeodomain-like_sf"/>
</dbReference>
<reference evidence="1" key="1">
    <citation type="submission" date="2021-02" db="EMBL/GenBank/DDBJ databases">
        <authorList>
            <person name="Nowell W R."/>
        </authorList>
    </citation>
    <scope>NUCLEOTIDE SEQUENCE</scope>
</reference>
<protein>
    <recommendedName>
        <fullName evidence="3">Transposase</fullName>
    </recommendedName>
</protein>
<proteinExistence type="predicted"/>
<evidence type="ECO:0008006" key="3">
    <source>
        <dbReference type="Google" id="ProtNLM"/>
    </source>
</evidence>
<dbReference type="EMBL" id="CAJOAX010049000">
    <property type="protein sequence ID" value="CAF4307022.1"/>
    <property type="molecule type" value="Genomic_DNA"/>
</dbReference>
<dbReference type="Pfam" id="PF13565">
    <property type="entry name" value="HTH_32"/>
    <property type="match status" value="1"/>
</dbReference>
<dbReference type="Proteomes" id="UP000663823">
    <property type="component" value="Unassembled WGS sequence"/>
</dbReference>
<accession>A0A820I682</accession>
<evidence type="ECO:0000313" key="1">
    <source>
        <dbReference type="EMBL" id="CAF4307022.1"/>
    </source>
</evidence>
<feature type="non-terminal residue" evidence="1">
    <location>
        <position position="80"/>
    </location>
</feature>
<name>A0A820I682_9BILA</name>